<dbReference type="GO" id="GO:0005975">
    <property type="term" value="P:carbohydrate metabolic process"/>
    <property type="evidence" value="ECO:0007669"/>
    <property type="project" value="InterPro"/>
</dbReference>
<dbReference type="Proteomes" id="UP000004200">
    <property type="component" value="Unassembled WGS sequence"/>
</dbReference>
<dbReference type="Gene3D" id="2.70.98.10">
    <property type="match status" value="1"/>
</dbReference>
<name>G2DW15_9GAMM</name>
<gene>
    <name evidence="6" type="ORF">ThidrDRAFT_0076</name>
</gene>
<reference evidence="6 7" key="1">
    <citation type="submission" date="2011-06" db="EMBL/GenBank/DDBJ databases">
        <title>The draft genome of Thiorhodococcus drewsii AZ1.</title>
        <authorList>
            <consortium name="US DOE Joint Genome Institute (JGI-PGF)"/>
            <person name="Lucas S."/>
            <person name="Han J."/>
            <person name="Lapidus A."/>
            <person name="Cheng J.-F."/>
            <person name="Goodwin L."/>
            <person name="Pitluck S."/>
            <person name="Peters L."/>
            <person name="Land M.L."/>
            <person name="Hauser L."/>
            <person name="Vogl K."/>
            <person name="Liu Z."/>
            <person name="Imhoff J."/>
            <person name="Thiel V."/>
            <person name="Frigaard N.-U."/>
            <person name="Bryant D.A."/>
            <person name="Woyke T.J."/>
        </authorList>
    </citation>
    <scope>NUCLEOTIDE SEQUENCE [LARGE SCALE GENOMIC DNA]</scope>
    <source>
        <strain evidence="6 7">AZ1</strain>
    </source>
</reference>
<comment type="similarity">
    <text evidence="2 4">Belongs to the glucose-6-phosphate 1-epimerase family.</text>
</comment>
<evidence type="ECO:0000256" key="4">
    <source>
        <dbReference type="PIRNR" id="PIRNR016020"/>
    </source>
</evidence>
<evidence type="ECO:0000256" key="3">
    <source>
        <dbReference type="ARBA" id="ARBA00023235"/>
    </source>
</evidence>
<dbReference type="STRING" id="765913.ThidrDRAFT_0076"/>
<dbReference type="eggNOG" id="COG0676">
    <property type="taxonomic scope" value="Bacteria"/>
</dbReference>
<dbReference type="RefSeq" id="WP_007038792.1">
    <property type="nucleotide sequence ID" value="NZ_AFWT01000001.1"/>
</dbReference>
<comment type="catalytic activity">
    <reaction evidence="1">
        <text>alpha-D-glucose 6-phosphate = beta-D-glucose 6-phosphate</text>
        <dbReference type="Rhea" id="RHEA:16249"/>
        <dbReference type="ChEBI" id="CHEBI:58225"/>
        <dbReference type="ChEBI" id="CHEBI:58247"/>
        <dbReference type="EC" id="5.1.3.15"/>
    </reaction>
</comment>
<keyword evidence="7" id="KW-1185">Reference proteome</keyword>
<dbReference type="InterPro" id="IPR008183">
    <property type="entry name" value="Aldose_1/G6P_1-epimerase"/>
</dbReference>
<dbReference type="EMBL" id="AFWT01000001">
    <property type="protein sequence ID" value="EGV33921.1"/>
    <property type="molecule type" value="Genomic_DNA"/>
</dbReference>
<dbReference type="InterPro" id="IPR025532">
    <property type="entry name" value="G6P_1-epimerase"/>
</dbReference>
<dbReference type="OrthoDB" id="9790727at2"/>
<dbReference type="GO" id="GO:0030246">
    <property type="term" value="F:carbohydrate binding"/>
    <property type="evidence" value="ECO:0007669"/>
    <property type="project" value="UniProtKB-UniRule"/>
</dbReference>
<dbReference type="InterPro" id="IPR014718">
    <property type="entry name" value="GH-type_carb-bd"/>
</dbReference>
<dbReference type="PANTHER" id="PTHR11122:SF13">
    <property type="entry name" value="GLUCOSE-6-PHOSPHATE 1-EPIMERASE"/>
    <property type="match status" value="1"/>
</dbReference>
<dbReference type="PATRIC" id="fig|765913.3.peg.78"/>
<dbReference type="InterPro" id="IPR011013">
    <property type="entry name" value="Gal_mutarotase_sf_dom"/>
</dbReference>
<dbReference type="PANTHER" id="PTHR11122">
    <property type="entry name" value="APOSPORY-ASSOCIATED PROTEIN C-RELATED"/>
    <property type="match status" value="1"/>
</dbReference>
<comment type="caution">
    <text evidence="6">The sequence shown here is derived from an EMBL/GenBank/DDBJ whole genome shotgun (WGS) entry which is preliminary data.</text>
</comment>
<sequence length="303" mass="33564">MDCSALNAEFGIPDTLRFVEGRGGLTMIEIANPLATATLTTQGGQLLAYRPRTARNDLLFVGERAHRTPGLEIKGGVPICWPWFGRDPADPERVIHGFARLFEWSPTLCETCADGSTRVRMRLVSDARTRSAWPHDFALEVEIRVGATLSVALTTHNLDASVLHVTQGLHAYFRIGDLARLRVEGLDGCSYLDYAADARERVVVQAGDLGVTGEVNRIYESVPSRLSILDPGLGRRIWIQGHNSRTCVVWNPWIESARAMEDLDDDDYRRFICVETVNAASEVIAIPPEGAFTLAADYRIEEL</sequence>
<feature type="active site" evidence="5">
    <location>
        <position position="170"/>
    </location>
</feature>
<evidence type="ECO:0000256" key="1">
    <source>
        <dbReference type="ARBA" id="ARBA00001096"/>
    </source>
</evidence>
<evidence type="ECO:0000313" key="6">
    <source>
        <dbReference type="EMBL" id="EGV33921.1"/>
    </source>
</evidence>
<evidence type="ECO:0000256" key="5">
    <source>
        <dbReference type="PIRSR" id="PIRSR016020-1"/>
    </source>
</evidence>
<dbReference type="Pfam" id="PF01263">
    <property type="entry name" value="Aldose_epim"/>
    <property type="match status" value="1"/>
</dbReference>
<dbReference type="AlphaFoldDB" id="G2DW15"/>
<accession>G2DW15</accession>
<dbReference type="CDD" id="cd09020">
    <property type="entry name" value="D-hex-6-P-epi_like"/>
    <property type="match status" value="1"/>
</dbReference>
<evidence type="ECO:0000313" key="7">
    <source>
        <dbReference type="Proteomes" id="UP000004200"/>
    </source>
</evidence>
<keyword evidence="3 4" id="KW-0413">Isomerase</keyword>
<dbReference type="EC" id="5.1.3.15" evidence="4"/>
<protein>
    <recommendedName>
        <fullName evidence="4">Putative glucose-6-phosphate 1-epimerase</fullName>
        <ecNumber evidence="4">5.1.3.15</ecNumber>
    </recommendedName>
</protein>
<organism evidence="6 7">
    <name type="scientific">Thiorhodococcus drewsii AZ1</name>
    <dbReference type="NCBI Taxonomy" id="765913"/>
    <lineage>
        <taxon>Bacteria</taxon>
        <taxon>Pseudomonadati</taxon>
        <taxon>Pseudomonadota</taxon>
        <taxon>Gammaproteobacteria</taxon>
        <taxon>Chromatiales</taxon>
        <taxon>Chromatiaceae</taxon>
        <taxon>Thiorhodococcus</taxon>
    </lineage>
</organism>
<dbReference type="SUPFAM" id="SSF74650">
    <property type="entry name" value="Galactose mutarotase-like"/>
    <property type="match status" value="1"/>
</dbReference>
<evidence type="ECO:0000256" key="2">
    <source>
        <dbReference type="ARBA" id="ARBA00005866"/>
    </source>
</evidence>
<feature type="active site" evidence="5">
    <location>
        <position position="275"/>
    </location>
</feature>
<dbReference type="GO" id="GO:0047938">
    <property type="term" value="F:glucose-6-phosphate 1-epimerase activity"/>
    <property type="evidence" value="ECO:0007669"/>
    <property type="project" value="UniProtKB-UniRule"/>
</dbReference>
<proteinExistence type="inferred from homology"/>
<dbReference type="PIRSF" id="PIRSF016020">
    <property type="entry name" value="PHexose_mutarotase"/>
    <property type="match status" value="1"/>
</dbReference>